<dbReference type="GO" id="GO:0009247">
    <property type="term" value="P:glycolipid biosynthetic process"/>
    <property type="evidence" value="ECO:0007669"/>
    <property type="project" value="UniProtKB-ARBA"/>
</dbReference>
<keyword evidence="2" id="KW-1003">Cell membrane</keyword>
<comment type="caution">
    <text evidence="7">The sequence shown here is derived from an EMBL/GenBank/DDBJ whole genome shotgun (WGS) entry which is preliminary data.</text>
</comment>
<dbReference type="Pfam" id="PF03279">
    <property type="entry name" value="Lip_A_acyltrans"/>
    <property type="match status" value="1"/>
</dbReference>
<evidence type="ECO:0000313" key="8">
    <source>
        <dbReference type="Proteomes" id="UP000179797"/>
    </source>
</evidence>
<keyword evidence="5" id="KW-0472">Membrane</keyword>
<evidence type="ECO:0000256" key="5">
    <source>
        <dbReference type="ARBA" id="ARBA00023136"/>
    </source>
</evidence>
<dbReference type="InterPro" id="IPR004960">
    <property type="entry name" value="LipA_acyltrans"/>
</dbReference>
<dbReference type="OrthoDB" id="9801955at2"/>
<name>A0A1S1Z528_FLAPC</name>
<proteinExistence type="predicted"/>
<dbReference type="PANTHER" id="PTHR30606">
    <property type="entry name" value="LIPID A BIOSYNTHESIS LAUROYL ACYLTRANSFERASE"/>
    <property type="match status" value="1"/>
</dbReference>
<dbReference type="PANTHER" id="PTHR30606:SF10">
    <property type="entry name" value="PHOSPHATIDYLINOSITOL MANNOSIDE ACYLTRANSFERASE"/>
    <property type="match status" value="1"/>
</dbReference>
<reference evidence="7 8" key="1">
    <citation type="journal article" date="2012" name="Int. J. Syst. Evol. Microbiol.">
        <title>Flammeovirga pacifica sp. nov., isolated from deep-sea sediment.</title>
        <authorList>
            <person name="Xu H."/>
            <person name="Fu Y."/>
            <person name="Yang N."/>
            <person name="Ding Z."/>
            <person name="Lai Q."/>
            <person name="Zeng R."/>
        </authorList>
    </citation>
    <scope>NUCLEOTIDE SEQUENCE [LARGE SCALE GENOMIC DNA]</scope>
    <source>
        <strain evidence="8">DSM 24597 / LMG 26175 / WPAGA1</strain>
    </source>
</reference>
<evidence type="ECO:0000256" key="6">
    <source>
        <dbReference type="ARBA" id="ARBA00023315"/>
    </source>
</evidence>
<dbReference type="AlphaFoldDB" id="A0A1S1Z528"/>
<evidence type="ECO:0000256" key="4">
    <source>
        <dbReference type="ARBA" id="ARBA00022679"/>
    </source>
</evidence>
<evidence type="ECO:0008006" key="9">
    <source>
        <dbReference type="Google" id="ProtNLM"/>
    </source>
</evidence>
<dbReference type="GO" id="GO:0016746">
    <property type="term" value="F:acyltransferase activity"/>
    <property type="evidence" value="ECO:0007669"/>
    <property type="project" value="UniProtKB-KW"/>
</dbReference>
<accession>A0A1S1Z528</accession>
<protein>
    <recommendedName>
        <fullName evidence="9">Lipid A biosynthesis acyltransferase</fullName>
    </recommendedName>
</protein>
<sequence>MITKILYTLFIKPITLLPFKILYLFSDFLYLVLYRLLGYRVSVVRSNLKNSFPEKTDKEIKDIEKKFYAHLCDLIVESFKVYSITEKEFFEHIEYDDNGLIDKYKDRHICVIGTHFNNFEFAATSATRAVGRTVHALYSKLSNDFFNTKMKESRSQFGTEFIEKHDAKAFFAEKHDNPIAVIFGADQSPTYSKNVIWTEFLNQETACFFGPEKFAKELDMVVIFTKTIKVKRGYYKLTFDVVTEDPLNEEHGAITERHNRYLEKVIQENPQYWLWTHKRWKRKRNEDEVVLPPSF</sequence>
<comment type="subcellular location">
    <subcellularLocation>
        <location evidence="1">Cell inner membrane</location>
    </subcellularLocation>
</comment>
<keyword evidence="8" id="KW-1185">Reference proteome</keyword>
<keyword evidence="3" id="KW-0997">Cell inner membrane</keyword>
<keyword evidence="6" id="KW-0012">Acyltransferase</keyword>
<evidence type="ECO:0000256" key="3">
    <source>
        <dbReference type="ARBA" id="ARBA00022519"/>
    </source>
</evidence>
<evidence type="ECO:0000256" key="1">
    <source>
        <dbReference type="ARBA" id="ARBA00004533"/>
    </source>
</evidence>
<dbReference type="GO" id="GO:0005886">
    <property type="term" value="C:plasma membrane"/>
    <property type="evidence" value="ECO:0007669"/>
    <property type="project" value="UniProtKB-SubCell"/>
</dbReference>
<dbReference type="CDD" id="cd07984">
    <property type="entry name" value="LPLAT_LABLAT-like"/>
    <property type="match status" value="1"/>
</dbReference>
<dbReference type="EMBL" id="JRYR02000001">
    <property type="protein sequence ID" value="OHX68398.1"/>
    <property type="molecule type" value="Genomic_DNA"/>
</dbReference>
<organism evidence="7 8">
    <name type="scientific">Flammeovirga pacifica</name>
    <dbReference type="NCBI Taxonomy" id="915059"/>
    <lineage>
        <taxon>Bacteria</taxon>
        <taxon>Pseudomonadati</taxon>
        <taxon>Bacteroidota</taxon>
        <taxon>Cytophagia</taxon>
        <taxon>Cytophagales</taxon>
        <taxon>Flammeovirgaceae</taxon>
        <taxon>Flammeovirga</taxon>
    </lineage>
</organism>
<evidence type="ECO:0000313" key="7">
    <source>
        <dbReference type="EMBL" id="OHX68398.1"/>
    </source>
</evidence>
<evidence type="ECO:0000256" key="2">
    <source>
        <dbReference type="ARBA" id="ARBA00022475"/>
    </source>
</evidence>
<keyword evidence="4" id="KW-0808">Transferase</keyword>
<gene>
    <name evidence="7" type="ORF">NH26_00995</name>
</gene>
<dbReference type="Proteomes" id="UP000179797">
    <property type="component" value="Unassembled WGS sequence"/>
</dbReference>
<dbReference type="STRING" id="915059.NH26_00995"/>